<feature type="domain" description="DUF58" evidence="3">
    <location>
        <begin position="271"/>
        <end position="352"/>
    </location>
</feature>
<gene>
    <name evidence="4" type="ORF">IV501_07715</name>
</gene>
<dbReference type="PANTHER" id="PTHR34351">
    <property type="entry name" value="SLR1927 PROTEIN-RELATED"/>
    <property type="match status" value="1"/>
</dbReference>
<comment type="caution">
    <text evidence="4">The sequence shown here is derived from an EMBL/GenBank/DDBJ whole genome shotgun (WGS) entry which is preliminary data.</text>
</comment>
<keyword evidence="2" id="KW-0812">Transmembrane</keyword>
<feature type="region of interest" description="Disordered" evidence="1">
    <location>
        <begin position="1"/>
        <end position="30"/>
    </location>
</feature>
<evidence type="ECO:0000256" key="1">
    <source>
        <dbReference type="SAM" id="MobiDB-lite"/>
    </source>
</evidence>
<protein>
    <submittedName>
        <fullName evidence="4">DUF58 domain-containing protein</fullName>
    </submittedName>
</protein>
<evidence type="ECO:0000259" key="3">
    <source>
        <dbReference type="Pfam" id="PF01882"/>
    </source>
</evidence>
<keyword evidence="2" id="KW-0472">Membrane</keyword>
<proteinExistence type="predicted"/>
<sequence>MTSVRSSSARSGTARSGTARSSTARSASGSATITSAEGLTNARTRIVGNRTGPIADFVITLVRVGRALGLAIAGGLRRASAVVTPLGWVMLAAVPLALGFGYAVAWIELVVVGWTILVLLAVASLYLIGRSAFLIALDVPHSRVVVGEPATGLISVTNPTRRRLLGVKVEIPVGPGLAELALPSLAKGAAFDHEFVVPTARRGVLAIGPVRTVRADPIGLVRRELVWTESTELFIHPRTIGIPSTSTGFIRDLEGNPTRDLTNSDVSFHALREYTPGDERRYIHWKSTAKTGTYMVRQFEETRRSHLVIALSLATPNYATEEEFEMAVSVAGSLGARAIRDARTVSVVVSERTPEFAKQKVLAVRQLNTLTRTRLLDDLAVVENSASAIGITDVARVTADDISGISVAFLVCGSLTTNAELRAASTSFPSGVEVVAVVCDPDTVPGLRRVAGLSVLTIGYLEDLQKSLAKSAAA</sequence>
<organism evidence="4 5">
    <name type="scientific">Lacisediminihabitans changchengi</name>
    <dbReference type="NCBI Taxonomy" id="2787634"/>
    <lineage>
        <taxon>Bacteria</taxon>
        <taxon>Bacillati</taxon>
        <taxon>Actinomycetota</taxon>
        <taxon>Actinomycetes</taxon>
        <taxon>Micrococcales</taxon>
        <taxon>Microbacteriaceae</taxon>
        <taxon>Lacisediminihabitans</taxon>
    </lineage>
</organism>
<evidence type="ECO:0000313" key="5">
    <source>
        <dbReference type="Proteomes" id="UP000636458"/>
    </source>
</evidence>
<evidence type="ECO:0000256" key="2">
    <source>
        <dbReference type="SAM" id="Phobius"/>
    </source>
</evidence>
<dbReference type="Pfam" id="PF01882">
    <property type="entry name" value="DUF58"/>
    <property type="match status" value="1"/>
</dbReference>
<feature type="transmembrane region" description="Helical" evidence="2">
    <location>
        <begin position="86"/>
        <end position="105"/>
    </location>
</feature>
<reference evidence="4" key="1">
    <citation type="submission" date="2021-01" db="EMBL/GenBank/DDBJ databases">
        <title>Lacisediminihabitans sp. nov. strain G11-30, isolated from Antarctic Soil.</title>
        <authorList>
            <person name="Li J."/>
        </authorList>
    </citation>
    <scope>NUCLEOTIDE SEQUENCE</scope>
    <source>
        <strain evidence="4">G11-30</strain>
    </source>
</reference>
<dbReference type="InterPro" id="IPR002881">
    <property type="entry name" value="DUF58"/>
</dbReference>
<name>A0A934SLG1_9MICO</name>
<keyword evidence="2" id="KW-1133">Transmembrane helix</keyword>
<dbReference type="AlphaFoldDB" id="A0A934SLG1"/>
<dbReference type="EMBL" id="JAEPES010000002">
    <property type="protein sequence ID" value="MBK4347516.1"/>
    <property type="molecule type" value="Genomic_DNA"/>
</dbReference>
<feature type="transmembrane region" description="Helical" evidence="2">
    <location>
        <begin position="111"/>
        <end position="128"/>
    </location>
</feature>
<keyword evidence="5" id="KW-1185">Reference proteome</keyword>
<evidence type="ECO:0000313" key="4">
    <source>
        <dbReference type="EMBL" id="MBK4347516.1"/>
    </source>
</evidence>
<dbReference type="Proteomes" id="UP000636458">
    <property type="component" value="Unassembled WGS sequence"/>
</dbReference>
<dbReference type="PANTHER" id="PTHR34351:SF1">
    <property type="entry name" value="SLR1927 PROTEIN"/>
    <property type="match status" value="1"/>
</dbReference>
<accession>A0A934SLG1</accession>